<evidence type="ECO:0000313" key="6">
    <source>
        <dbReference type="EMBL" id="NKZ02276.1"/>
    </source>
</evidence>
<reference evidence="6 7" key="1">
    <citation type="submission" date="2020-04" db="EMBL/GenBank/DDBJ databases">
        <title>MicrobeNet Type strains.</title>
        <authorList>
            <person name="Nicholson A.C."/>
        </authorList>
    </citation>
    <scope>NUCLEOTIDE SEQUENCE [LARGE SCALE GENOMIC DNA]</scope>
    <source>
        <strain evidence="6 7">ATCC BAA-277</strain>
    </source>
</reference>
<protein>
    <submittedName>
        <fullName evidence="6">TetR/AcrR family transcriptional regulator</fullName>
    </submittedName>
</protein>
<dbReference type="PANTHER" id="PTHR30055">
    <property type="entry name" value="HTH-TYPE TRANSCRIPTIONAL REGULATOR RUTR"/>
    <property type="match status" value="1"/>
</dbReference>
<proteinExistence type="predicted"/>
<keyword evidence="1" id="KW-0805">Transcription regulation</keyword>
<dbReference type="InterPro" id="IPR009057">
    <property type="entry name" value="Homeodomain-like_sf"/>
</dbReference>
<evidence type="ECO:0000256" key="3">
    <source>
        <dbReference type="ARBA" id="ARBA00023163"/>
    </source>
</evidence>
<dbReference type="GO" id="GO:0003700">
    <property type="term" value="F:DNA-binding transcription factor activity"/>
    <property type="evidence" value="ECO:0007669"/>
    <property type="project" value="TreeGrafter"/>
</dbReference>
<dbReference type="Proteomes" id="UP000579250">
    <property type="component" value="Unassembled WGS sequence"/>
</dbReference>
<keyword evidence="2 4" id="KW-0238">DNA-binding</keyword>
<dbReference type="GO" id="GO:0000976">
    <property type="term" value="F:transcription cis-regulatory region binding"/>
    <property type="evidence" value="ECO:0007669"/>
    <property type="project" value="TreeGrafter"/>
</dbReference>
<evidence type="ECO:0000259" key="5">
    <source>
        <dbReference type="PROSITE" id="PS50977"/>
    </source>
</evidence>
<evidence type="ECO:0000313" key="7">
    <source>
        <dbReference type="Proteomes" id="UP000579250"/>
    </source>
</evidence>
<comment type="caution">
    <text evidence="6">The sequence shown here is derived from an EMBL/GenBank/DDBJ whole genome shotgun (WGS) entry which is preliminary data.</text>
</comment>
<gene>
    <name evidence="6" type="ORF">HGB48_00655</name>
</gene>
<dbReference type="AlphaFoldDB" id="A0A846YVG2"/>
<feature type="DNA-binding region" description="H-T-H motif" evidence="4">
    <location>
        <begin position="38"/>
        <end position="57"/>
    </location>
</feature>
<evidence type="ECO:0000256" key="1">
    <source>
        <dbReference type="ARBA" id="ARBA00023015"/>
    </source>
</evidence>
<dbReference type="Pfam" id="PF00440">
    <property type="entry name" value="TetR_N"/>
    <property type="match status" value="1"/>
</dbReference>
<keyword evidence="3" id="KW-0804">Transcription</keyword>
<dbReference type="PRINTS" id="PR00455">
    <property type="entry name" value="HTHTETR"/>
</dbReference>
<dbReference type="SUPFAM" id="SSF46689">
    <property type="entry name" value="Homeodomain-like"/>
    <property type="match status" value="1"/>
</dbReference>
<dbReference type="Gene3D" id="1.10.357.10">
    <property type="entry name" value="Tetracycline Repressor, domain 2"/>
    <property type="match status" value="1"/>
</dbReference>
<organism evidence="6 7">
    <name type="scientific">Actinomadura latina</name>
    <dbReference type="NCBI Taxonomy" id="163603"/>
    <lineage>
        <taxon>Bacteria</taxon>
        <taxon>Bacillati</taxon>
        <taxon>Actinomycetota</taxon>
        <taxon>Actinomycetes</taxon>
        <taxon>Streptosporangiales</taxon>
        <taxon>Thermomonosporaceae</taxon>
        <taxon>Actinomadura</taxon>
    </lineage>
</organism>
<dbReference type="InterPro" id="IPR050109">
    <property type="entry name" value="HTH-type_TetR-like_transc_reg"/>
</dbReference>
<accession>A0A846YVG2</accession>
<dbReference type="PROSITE" id="PS50977">
    <property type="entry name" value="HTH_TETR_2"/>
    <property type="match status" value="1"/>
</dbReference>
<keyword evidence="7" id="KW-1185">Reference proteome</keyword>
<name>A0A846YVG2_9ACTN</name>
<evidence type="ECO:0000256" key="2">
    <source>
        <dbReference type="ARBA" id="ARBA00023125"/>
    </source>
</evidence>
<dbReference type="SUPFAM" id="SSF48498">
    <property type="entry name" value="Tetracyclin repressor-like, C-terminal domain"/>
    <property type="match status" value="1"/>
</dbReference>
<dbReference type="PANTHER" id="PTHR30055:SF234">
    <property type="entry name" value="HTH-TYPE TRANSCRIPTIONAL REGULATOR BETI"/>
    <property type="match status" value="1"/>
</dbReference>
<feature type="domain" description="HTH tetR-type" evidence="5">
    <location>
        <begin position="15"/>
        <end position="75"/>
    </location>
</feature>
<sequence>MSTMSPAPRPAEDREISRDRILKAAAEIASECGYEGTTISRVTKRSGLPASSVYWFFRDKDHLIAEVVRRSFEQWIAAQPRWERDPRDERPLAEGLRAILSRSVRTLRDAPDFLRIGHMLLLESREVEAEARQYFLATRDSVSNTIAAWFTSHFDTELQARRPELAMDLARIVIASTDGLFLAHQINDDDWDPDDFVTVVVAIVEQAVAAAR</sequence>
<dbReference type="InterPro" id="IPR001647">
    <property type="entry name" value="HTH_TetR"/>
</dbReference>
<dbReference type="EMBL" id="JAAXPI010000001">
    <property type="protein sequence ID" value="NKZ02276.1"/>
    <property type="molecule type" value="Genomic_DNA"/>
</dbReference>
<dbReference type="InterPro" id="IPR036271">
    <property type="entry name" value="Tet_transcr_reg_TetR-rel_C_sf"/>
</dbReference>
<evidence type="ECO:0000256" key="4">
    <source>
        <dbReference type="PROSITE-ProRule" id="PRU00335"/>
    </source>
</evidence>